<keyword evidence="6" id="KW-0067">ATP-binding</keyword>
<dbReference type="OrthoDB" id="120976at2759"/>
<dbReference type="PROSITE" id="PS50188">
    <property type="entry name" value="B302_SPRY"/>
    <property type="match status" value="1"/>
</dbReference>
<dbReference type="InterPro" id="IPR032675">
    <property type="entry name" value="LRR_dom_sf"/>
</dbReference>
<dbReference type="Gene3D" id="2.60.120.920">
    <property type="match status" value="1"/>
</dbReference>
<dbReference type="InterPro" id="IPR003879">
    <property type="entry name" value="Butyrophylin_SPRY"/>
</dbReference>
<protein>
    <recommendedName>
        <fullName evidence="12">B30.2/SPRY domain-containing protein</fullName>
    </recommendedName>
</protein>
<dbReference type="KEGG" id="els:105011146"/>
<feature type="compositionally biased region" description="Basic and acidic residues" evidence="7">
    <location>
        <begin position="58"/>
        <end position="77"/>
    </location>
</feature>
<evidence type="ECO:0000313" key="10">
    <source>
        <dbReference type="Ensembl" id="ENSELUP00000032707.3"/>
    </source>
</evidence>
<dbReference type="SMART" id="SM00449">
    <property type="entry name" value="SPRY"/>
    <property type="match status" value="1"/>
</dbReference>
<dbReference type="Pfam" id="PF13516">
    <property type="entry name" value="LRR_6"/>
    <property type="match status" value="3"/>
</dbReference>
<dbReference type="OMA" id="ERFLFWK"/>
<dbReference type="GeneID" id="105011146"/>
<comment type="subcellular location">
    <subcellularLocation>
        <location evidence="1">Cytoplasm</location>
    </subcellularLocation>
</comment>
<dbReference type="Bgee" id="ENSELUG00000010708">
    <property type="expression patterns" value="Expressed in head kidney and 12 other cell types or tissues"/>
</dbReference>
<dbReference type="InterPro" id="IPR001611">
    <property type="entry name" value="Leu-rich_rpt"/>
</dbReference>
<name>A0A3P8ZVE1_ESOLU</name>
<dbReference type="InterPro" id="IPR029495">
    <property type="entry name" value="NACHT-assoc"/>
</dbReference>
<evidence type="ECO:0000259" key="8">
    <source>
        <dbReference type="PROSITE" id="PS50188"/>
    </source>
</evidence>
<dbReference type="Ensembl" id="ENSELUT00000002548.3">
    <property type="protein sequence ID" value="ENSELUP00000032707.3"/>
    <property type="gene ID" value="ENSELUG00000010708.3"/>
</dbReference>
<dbReference type="InterPro" id="IPR003877">
    <property type="entry name" value="SPRY_dom"/>
</dbReference>
<evidence type="ECO:0000256" key="5">
    <source>
        <dbReference type="ARBA" id="ARBA00022741"/>
    </source>
</evidence>
<dbReference type="InterPro" id="IPR001870">
    <property type="entry name" value="B30.2/SPRY"/>
</dbReference>
<dbReference type="GO" id="GO:0005737">
    <property type="term" value="C:cytoplasm"/>
    <property type="evidence" value="ECO:0007669"/>
    <property type="project" value="UniProtKB-SubCell"/>
</dbReference>
<evidence type="ECO:0008006" key="12">
    <source>
        <dbReference type="Google" id="ProtNLM"/>
    </source>
</evidence>
<keyword evidence="2" id="KW-0963">Cytoplasm</keyword>
<dbReference type="InterPro" id="IPR051261">
    <property type="entry name" value="NLR"/>
</dbReference>
<dbReference type="RefSeq" id="XP_010869276.2">
    <property type="nucleotide sequence ID" value="XM_010870974.4"/>
</dbReference>
<dbReference type="Pfam" id="PF14484">
    <property type="entry name" value="FISNA"/>
    <property type="match status" value="1"/>
</dbReference>
<dbReference type="Pfam" id="PF05729">
    <property type="entry name" value="NACHT"/>
    <property type="match status" value="1"/>
</dbReference>
<reference evidence="10" key="4">
    <citation type="submission" date="2025-09" db="UniProtKB">
        <authorList>
            <consortium name="Ensembl"/>
        </authorList>
    </citation>
    <scope>IDENTIFICATION</scope>
</reference>
<dbReference type="SUPFAM" id="SSF49899">
    <property type="entry name" value="Concanavalin A-like lectins/glucanases"/>
    <property type="match status" value="1"/>
</dbReference>
<dbReference type="CDD" id="cd16040">
    <property type="entry name" value="SPRY_PRY_SNTX"/>
    <property type="match status" value="1"/>
</dbReference>
<dbReference type="Pfam" id="PF00622">
    <property type="entry name" value="SPRY"/>
    <property type="match status" value="1"/>
</dbReference>
<dbReference type="InterPro" id="IPR043136">
    <property type="entry name" value="B30.2/SPRY_sf"/>
</dbReference>
<keyword evidence="5" id="KW-0547">Nucleotide-binding</keyword>
<evidence type="ECO:0000256" key="6">
    <source>
        <dbReference type="ARBA" id="ARBA00022840"/>
    </source>
</evidence>
<reference evidence="11" key="1">
    <citation type="journal article" date="2014" name="PLoS ONE">
        <title>The genome and linkage map of the northern pike (Esox lucius): conserved synteny revealed between the salmonid sister group and the Neoteleostei.</title>
        <authorList>
            <person name="Rondeau E.B."/>
            <person name="Minkley D.R."/>
            <person name="Leong J.S."/>
            <person name="Messmer A.M."/>
            <person name="Jantzen J.R."/>
            <person name="von Schalburg K.R."/>
            <person name="Lemon C."/>
            <person name="Bird N.H."/>
            <person name="Koop B.F."/>
        </authorList>
    </citation>
    <scope>NUCLEOTIDE SEQUENCE</scope>
</reference>
<dbReference type="GO" id="GO:0005524">
    <property type="term" value="F:ATP binding"/>
    <property type="evidence" value="ECO:0007669"/>
    <property type="project" value="UniProtKB-KW"/>
</dbReference>
<dbReference type="PANTHER" id="PTHR24106">
    <property type="entry name" value="NACHT, LRR AND CARD DOMAINS-CONTAINING"/>
    <property type="match status" value="1"/>
</dbReference>
<feature type="domain" description="B30.2/SPRY" evidence="8">
    <location>
        <begin position="933"/>
        <end position="1130"/>
    </location>
</feature>
<keyword evidence="4" id="KW-0677">Repeat</keyword>
<dbReference type="FunCoup" id="A0A3P8ZVE1">
    <property type="interactions" value="41"/>
</dbReference>
<dbReference type="FunFam" id="3.40.50.300:FF:001524">
    <property type="entry name" value="Si:dkey-126g1.7"/>
    <property type="match status" value="1"/>
</dbReference>
<dbReference type="Pfam" id="PF17776">
    <property type="entry name" value="NLRC4_HD2"/>
    <property type="match status" value="1"/>
</dbReference>
<dbReference type="InterPro" id="IPR041267">
    <property type="entry name" value="NLRP_HD2"/>
</dbReference>
<evidence type="ECO:0000259" key="9">
    <source>
        <dbReference type="PROSITE" id="PS50837"/>
    </source>
</evidence>
<feature type="domain" description="NACHT" evidence="9">
    <location>
        <begin position="306"/>
        <end position="440"/>
    </location>
</feature>
<evidence type="ECO:0000256" key="4">
    <source>
        <dbReference type="ARBA" id="ARBA00022737"/>
    </source>
</evidence>
<keyword evidence="11" id="KW-1185">Reference proteome</keyword>
<dbReference type="Pfam" id="PF13765">
    <property type="entry name" value="PRY"/>
    <property type="match status" value="1"/>
</dbReference>
<evidence type="ECO:0000256" key="1">
    <source>
        <dbReference type="ARBA" id="ARBA00004496"/>
    </source>
</evidence>
<evidence type="ECO:0000256" key="2">
    <source>
        <dbReference type="ARBA" id="ARBA00022490"/>
    </source>
</evidence>
<keyword evidence="3" id="KW-0433">Leucine-rich repeat</keyword>
<evidence type="ECO:0000313" key="11">
    <source>
        <dbReference type="Proteomes" id="UP000265140"/>
    </source>
</evidence>
<feature type="compositionally biased region" description="Polar residues" evidence="7">
    <location>
        <begin position="35"/>
        <end position="47"/>
    </location>
</feature>
<dbReference type="InterPro" id="IPR013320">
    <property type="entry name" value="ConA-like_dom_sf"/>
</dbReference>
<feature type="region of interest" description="Disordered" evidence="7">
    <location>
        <begin position="1"/>
        <end position="123"/>
    </location>
</feature>
<dbReference type="SUPFAM" id="SSF52047">
    <property type="entry name" value="RNI-like"/>
    <property type="match status" value="1"/>
</dbReference>
<evidence type="ECO:0000256" key="7">
    <source>
        <dbReference type="SAM" id="MobiDB-lite"/>
    </source>
</evidence>
<feature type="compositionally biased region" description="Polar residues" evidence="7">
    <location>
        <begin position="79"/>
        <end position="92"/>
    </location>
</feature>
<dbReference type="Gene3D" id="3.40.50.300">
    <property type="entry name" value="P-loop containing nucleotide triphosphate hydrolases"/>
    <property type="match status" value="1"/>
</dbReference>
<dbReference type="SMART" id="SM00589">
    <property type="entry name" value="PRY"/>
    <property type="match status" value="1"/>
</dbReference>
<dbReference type="SMART" id="SM00368">
    <property type="entry name" value="LRR_RI"/>
    <property type="match status" value="3"/>
</dbReference>
<reference evidence="10" key="3">
    <citation type="submission" date="2025-08" db="UniProtKB">
        <authorList>
            <consortium name="Ensembl"/>
        </authorList>
    </citation>
    <scope>IDENTIFICATION</scope>
</reference>
<dbReference type="Pfam" id="PF17779">
    <property type="entry name" value="WHD_NOD2"/>
    <property type="match status" value="1"/>
</dbReference>
<dbReference type="InterPro" id="IPR027417">
    <property type="entry name" value="P-loop_NTPase"/>
</dbReference>
<dbReference type="Proteomes" id="UP000265140">
    <property type="component" value="Chromosome 7"/>
</dbReference>
<dbReference type="AlphaFoldDB" id="A0A3P8ZVE1"/>
<sequence length="1130" mass="128230">MSLSGNREKGVGLSGEPDLANATERPIQQERPDSSVPSCLSMKSHQSMGHPIEFQSSRLDEFQDVSSDHRVHQERPDSSVPSCLSMKSQQSMGHPIEFQRGAVSTEHRDQQERSESEISSGTLIQGSHTDLHSIFELVEDKVISTVRRELKKFKTFLCPDLPEGFKSQREDDNKVEAEAEEQESSVREGALRITLYVLRSMNQKALADTLENYLLGELAVCEDKLKYNLKKKCEQVFEGIANQGNPTLLNKIYTELYITDGGFGEVNNEHEVRQIETVAKRPATQEIAIKCNDIFEPLPGQDKHIRTVLTMGVAGIGKTISVQKFILDWAEGRANHKIQLIFPLPFRELNLMRRKNYSLIELLHHFFMETKESGISSFDMYNVLFAFDGLDECRLPLDFKNNESCCDVTKSTSVDVLLTNLIKGNLLPSALLWITSRPAAANQIPPECVDQVTEVRGFNDPQKEEYFRKRISDEILACKIITHIKMSRSLYIMCHIPVFCWISATVLESLLGTAEKGEMPKTLTQMYKYFLKCNLLRKTQKYSRGQETVETDSEVKTYAGMILKLGKLAFQQLVNGNLIFYEGDLRECDIDVKEASVYSGVCTQIFREECGLYQEKVYCFVHLSIQEFLAAMYVYVTFRNDNENLMAKPKATARKLPISEETPLTVLHKSAVDKTLQSENGHLDLFLRFLLGLSLETNDTLLLDLLGKPESNSETMEETVSYIKEKIRENLSPERCINLFHCLNELNDHSLVEEIQSYLSSGNLSETELSPAQWSALVFLLLTSEEELEVFDLRKYSKTEEGLLRLLPVIKASSTALLNGCNLTERCCEPLASILSSSSSQLRVLDLADNNLKDSGVNMLSAGLESPNCKLQKLRLSFCVITEEGCASLCSSLRSNPSHLRELDLSYNHPGDRGVKLLSALRADPHCRLKKLCVDHNEECYLKSALKKYACELTLDPNTAHNDMTLSEENRKVTRLEDEQSYPYHPERFLFWKQVLSRENLTGRCYWEMEWIGLEAHIGLTYHGLDRHGRGDESGLGYNDKSWALSCYKNYFTTRHDKTPTTIPIPPSSTNRVGVYLDWPAGTLSFYTVSSDTLTHLHTFHTKFTEPLYLGIRLWCHESAVSLCTVHCKT</sequence>
<evidence type="ECO:0000256" key="3">
    <source>
        <dbReference type="ARBA" id="ARBA00022614"/>
    </source>
</evidence>
<dbReference type="Gene3D" id="3.80.10.10">
    <property type="entry name" value="Ribonuclease Inhibitor"/>
    <property type="match status" value="1"/>
</dbReference>
<dbReference type="InterPro" id="IPR007111">
    <property type="entry name" value="NACHT_NTPase"/>
</dbReference>
<feature type="compositionally biased region" description="Basic and acidic residues" evidence="7">
    <location>
        <begin position="1"/>
        <end position="10"/>
    </location>
</feature>
<dbReference type="InParanoid" id="A0A3P8ZVE1"/>
<dbReference type="SMART" id="SM01288">
    <property type="entry name" value="FISNA"/>
    <property type="match status" value="1"/>
</dbReference>
<dbReference type="PROSITE" id="PS50837">
    <property type="entry name" value="NACHT"/>
    <property type="match status" value="1"/>
</dbReference>
<dbReference type="GeneTree" id="ENSGT01150000286904"/>
<accession>A0A3P8ZVE1</accession>
<proteinExistence type="predicted"/>
<feature type="compositionally biased region" description="Basic and acidic residues" evidence="7">
    <location>
        <begin position="105"/>
        <end position="116"/>
    </location>
</feature>
<reference evidence="10" key="2">
    <citation type="submission" date="2020-02" db="EMBL/GenBank/DDBJ databases">
        <title>Esox lucius (northern pike) genome, fEsoLuc1, primary haplotype.</title>
        <authorList>
            <person name="Myers G."/>
            <person name="Karagic N."/>
            <person name="Meyer A."/>
            <person name="Pippel M."/>
            <person name="Reichard M."/>
            <person name="Winkler S."/>
            <person name="Tracey A."/>
            <person name="Sims Y."/>
            <person name="Howe K."/>
            <person name="Rhie A."/>
            <person name="Formenti G."/>
            <person name="Durbin R."/>
            <person name="Fedrigo O."/>
            <person name="Jarvis E.D."/>
        </authorList>
    </citation>
    <scope>NUCLEOTIDE SEQUENCE [LARGE SCALE GENOMIC DNA]</scope>
</reference>
<dbReference type="PRINTS" id="PR01407">
    <property type="entry name" value="BUTYPHLNCDUF"/>
</dbReference>
<dbReference type="InterPro" id="IPR041075">
    <property type="entry name" value="NOD1/2_WH"/>
</dbReference>
<dbReference type="InterPro" id="IPR006574">
    <property type="entry name" value="PRY"/>
</dbReference>
<organism evidence="10 11">
    <name type="scientific">Esox lucius</name>
    <name type="common">Northern pike</name>
    <dbReference type="NCBI Taxonomy" id="8010"/>
    <lineage>
        <taxon>Eukaryota</taxon>
        <taxon>Metazoa</taxon>
        <taxon>Chordata</taxon>
        <taxon>Craniata</taxon>
        <taxon>Vertebrata</taxon>
        <taxon>Euteleostomi</taxon>
        <taxon>Actinopterygii</taxon>
        <taxon>Neopterygii</taxon>
        <taxon>Teleostei</taxon>
        <taxon>Protacanthopterygii</taxon>
        <taxon>Esociformes</taxon>
        <taxon>Esocidae</taxon>
        <taxon>Esox</taxon>
    </lineage>
</organism>